<dbReference type="InterPro" id="IPR050320">
    <property type="entry name" value="N5-glutamine_MTase"/>
</dbReference>
<dbReference type="EMBL" id="CP159307">
    <property type="protein sequence ID" value="XCH32934.1"/>
    <property type="molecule type" value="Genomic_DNA"/>
</dbReference>
<name>A0AAU8GAW3_9CHLR</name>
<reference evidence="8" key="1">
    <citation type="submission" date="2024-06" db="EMBL/GenBank/DDBJ databases">
        <title>A Novel Isolate, Dehalogenimonas sp. Strain 4OHTPN, Dechlorinates Aromatic 4 Hydroxy chlorothalonil by a Novel Reductive Dehalogenase.</title>
        <authorList>
            <person name="Liu G."/>
        </authorList>
    </citation>
    <scope>NUCLEOTIDE SEQUENCE</scope>
    <source>
        <strain evidence="8">4OHTPN</strain>
    </source>
</reference>
<sequence>MTVAAAIYQAATRLPGLSARLDAEVLMRHVLGLSRIELYRGLFDVLTQADEVLYSALIDRLIAGEPLQYLTGHTEFYGLEFYVNPTVLIPRPETEILVEKALDIAMLKTGDKQHALVIADVGCGSGAVAVTLAKHLPESVILAIDTSPEALSLARRNAASQAVTNIEFIHGDLLEGVADRRIDIVCANLPYVPSVEARGNRFEPQLALDGGLDGLDIIRRLVSQITARDDQPDWLLLEFGSCQSAAVKSIIDQAFPGNRTEIIRDLIPLDRVSVTRLLPGHSPRSE</sequence>
<evidence type="ECO:0000256" key="3">
    <source>
        <dbReference type="ARBA" id="ARBA00022691"/>
    </source>
</evidence>
<dbReference type="AlphaFoldDB" id="A0AAU8GAW3"/>
<proteinExistence type="inferred from homology"/>
<evidence type="ECO:0000259" key="7">
    <source>
        <dbReference type="Pfam" id="PF17827"/>
    </source>
</evidence>
<dbReference type="RefSeq" id="WP_353714198.1">
    <property type="nucleotide sequence ID" value="NZ_CP159307.1"/>
</dbReference>
<evidence type="ECO:0000256" key="2">
    <source>
        <dbReference type="ARBA" id="ARBA00022679"/>
    </source>
</evidence>
<dbReference type="InterPro" id="IPR007848">
    <property type="entry name" value="Small_mtfrase_dom"/>
</dbReference>
<dbReference type="Pfam" id="PF05175">
    <property type="entry name" value="MTS"/>
    <property type="match status" value="1"/>
</dbReference>
<evidence type="ECO:0000259" key="6">
    <source>
        <dbReference type="Pfam" id="PF05175"/>
    </source>
</evidence>
<dbReference type="Gene3D" id="1.10.8.10">
    <property type="entry name" value="DNA helicase RuvA subunit, C-terminal domain"/>
    <property type="match status" value="1"/>
</dbReference>
<feature type="domain" description="Methyltransferase small" evidence="6">
    <location>
        <begin position="107"/>
        <end position="192"/>
    </location>
</feature>
<comment type="caution">
    <text evidence="5">Lacks conserved residue(s) required for the propagation of feature annotation.</text>
</comment>
<dbReference type="NCBIfam" id="TIGR00536">
    <property type="entry name" value="hemK_fam"/>
    <property type="match status" value="1"/>
</dbReference>
<dbReference type="Pfam" id="PF17827">
    <property type="entry name" value="PrmC_N"/>
    <property type="match status" value="1"/>
</dbReference>
<dbReference type="Gene3D" id="3.40.50.150">
    <property type="entry name" value="Vaccinia Virus protein VP39"/>
    <property type="match status" value="1"/>
</dbReference>
<dbReference type="PANTHER" id="PTHR18895:SF74">
    <property type="entry name" value="MTRF1L RELEASE FACTOR GLUTAMINE METHYLTRANSFERASE"/>
    <property type="match status" value="1"/>
</dbReference>
<gene>
    <name evidence="5 8" type="primary">prmC</name>
    <name evidence="8" type="ORF">ABV300_07205</name>
</gene>
<accession>A0AAU8GAW3</accession>
<keyword evidence="2 5" id="KW-0808">Transferase</keyword>
<dbReference type="GO" id="GO:0102559">
    <property type="term" value="F:peptide chain release factor N(5)-glutamine methyltransferase activity"/>
    <property type="evidence" value="ECO:0007669"/>
    <property type="project" value="UniProtKB-EC"/>
</dbReference>
<keyword evidence="1 5" id="KW-0489">Methyltransferase</keyword>
<dbReference type="NCBIfam" id="TIGR03534">
    <property type="entry name" value="RF_mod_PrmC"/>
    <property type="match status" value="1"/>
</dbReference>
<dbReference type="InterPro" id="IPR029063">
    <property type="entry name" value="SAM-dependent_MTases_sf"/>
</dbReference>
<evidence type="ECO:0000256" key="5">
    <source>
        <dbReference type="HAMAP-Rule" id="MF_02126"/>
    </source>
</evidence>
<evidence type="ECO:0000313" key="8">
    <source>
        <dbReference type="EMBL" id="XCH32934.1"/>
    </source>
</evidence>
<dbReference type="InterPro" id="IPR019874">
    <property type="entry name" value="RF_methyltr_PrmC"/>
</dbReference>
<evidence type="ECO:0000256" key="1">
    <source>
        <dbReference type="ARBA" id="ARBA00022603"/>
    </source>
</evidence>
<dbReference type="PANTHER" id="PTHR18895">
    <property type="entry name" value="HEMK METHYLTRANSFERASE"/>
    <property type="match status" value="1"/>
</dbReference>
<feature type="binding site" evidence="5">
    <location>
        <position position="188"/>
    </location>
    <ligand>
        <name>S-adenosyl-L-methionine</name>
        <dbReference type="ChEBI" id="CHEBI:59789"/>
    </ligand>
</feature>
<dbReference type="CDD" id="cd02440">
    <property type="entry name" value="AdoMet_MTases"/>
    <property type="match status" value="1"/>
</dbReference>
<keyword evidence="3 5" id="KW-0949">S-adenosyl-L-methionine</keyword>
<dbReference type="InterPro" id="IPR040758">
    <property type="entry name" value="PrmC_N"/>
</dbReference>
<comment type="function">
    <text evidence="5">Methylates the class 1 translation termination release factors RF1/PrfA and RF2/PrfB on the glutamine residue of the universally conserved GGQ motif.</text>
</comment>
<evidence type="ECO:0000256" key="4">
    <source>
        <dbReference type="ARBA" id="ARBA00048391"/>
    </source>
</evidence>
<comment type="catalytic activity">
    <reaction evidence="4 5">
        <text>L-glutaminyl-[peptide chain release factor] + S-adenosyl-L-methionine = N(5)-methyl-L-glutaminyl-[peptide chain release factor] + S-adenosyl-L-homocysteine + H(+)</text>
        <dbReference type="Rhea" id="RHEA:42896"/>
        <dbReference type="Rhea" id="RHEA-COMP:10271"/>
        <dbReference type="Rhea" id="RHEA-COMP:10272"/>
        <dbReference type="ChEBI" id="CHEBI:15378"/>
        <dbReference type="ChEBI" id="CHEBI:30011"/>
        <dbReference type="ChEBI" id="CHEBI:57856"/>
        <dbReference type="ChEBI" id="CHEBI:59789"/>
        <dbReference type="ChEBI" id="CHEBI:61891"/>
        <dbReference type="EC" id="2.1.1.297"/>
    </reaction>
</comment>
<feature type="binding site" evidence="5">
    <location>
        <begin position="122"/>
        <end position="126"/>
    </location>
    <ligand>
        <name>S-adenosyl-L-methionine</name>
        <dbReference type="ChEBI" id="CHEBI:59789"/>
    </ligand>
</feature>
<organism evidence="8">
    <name type="scientific">Dehalogenimonas sp. 4OHTPN</name>
    <dbReference type="NCBI Taxonomy" id="3166643"/>
    <lineage>
        <taxon>Bacteria</taxon>
        <taxon>Bacillati</taxon>
        <taxon>Chloroflexota</taxon>
        <taxon>Dehalococcoidia</taxon>
        <taxon>Dehalococcoidales</taxon>
        <taxon>Dehalococcoidaceae</taxon>
        <taxon>Dehalogenimonas</taxon>
    </lineage>
</organism>
<dbReference type="SUPFAM" id="SSF53335">
    <property type="entry name" value="S-adenosyl-L-methionine-dependent methyltransferases"/>
    <property type="match status" value="1"/>
</dbReference>
<feature type="domain" description="Release factor glutamine methyltransferase N-terminal" evidence="7">
    <location>
        <begin position="9"/>
        <end position="72"/>
    </location>
</feature>
<dbReference type="EC" id="2.1.1.297" evidence="5"/>
<dbReference type="InterPro" id="IPR004556">
    <property type="entry name" value="HemK-like"/>
</dbReference>
<protein>
    <recommendedName>
        <fullName evidence="5">Release factor glutamine methyltransferase</fullName>
        <shortName evidence="5">RF MTase</shortName>
        <ecNumber evidence="5">2.1.1.297</ecNumber>
    </recommendedName>
    <alternativeName>
        <fullName evidence="5">N5-glutamine methyltransferase PrmC</fullName>
    </alternativeName>
    <alternativeName>
        <fullName evidence="5">Protein-(glutamine-N5) MTase PrmC</fullName>
    </alternativeName>
    <alternativeName>
        <fullName evidence="5">Protein-glutamine N-methyltransferase PrmC</fullName>
    </alternativeName>
</protein>
<dbReference type="HAMAP" id="MF_02126">
    <property type="entry name" value="RF_methyltr_PrmC"/>
    <property type="match status" value="1"/>
</dbReference>
<dbReference type="GO" id="GO:0032259">
    <property type="term" value="P:methylation"/>
    <property type="evidence" value="ECO:0007669"/>
    <property type="project" value="UniProtKB-KW"/>
</dbReference>
<comment type="similarity">
    <text evidence="5">Belongs to the protein N5-glutamine methyltransferase family. PrmC subfamily.</text>
</comment>
<feature type="binding site" evidence="5">
    <location>
        <position position="145"/>
    </location>
    <ligand>
        <name>S-adenosyl-L-methionine</name>
        <dbReference type="ChEBI" id="CHEBI:59789"/>
    </ligand>
</feature>